<evidence type="ECO:0000313" key="2">
    <source>
        <dbReference type="Proteomes" id="UP000001399"/>
    </source>
</evidence>
<accession>E3I6G7</accession>
<evidence type="ECO:0000313" key="1">
    <source>
        <dbReference type="EMBL" id="ADP69528.1"/>
    </source>
</evidence>
<keyword evidence="2" id="KW-1185">Reference proteome</keyword>
<protein>
    <submittedName>
        <fullName evidence="1">Uncharacterized protein</fullName>
    </submittedName>
</protein>
<organism evidence="1 2">
    <name type="scientific">Rhodomicrobium vannielii (strain ATCC 17100 / DSM 162 / LMG 4299 / NCIMB 10020 / ATH 3.1.1)</name>
    <dbReference type="NCBI Taxonomy" id="648757"/>
    <lineage>
        <taxon>Bacteria</taxon>
        <taxon>Pseudomonadati</taxon>
        <taxon>Pseudomonadota</taxon>
        <taxon>Alphaproteobacteria</taxon>
        <taxon>Hyphomicrobiales</taxon>
        <taxon>Hyphomicrobiaceae</taxon>
        <taxon>Rhodomicrobium</taxon>
    </lineage>
</organism>
<dbReference type="Proteomes" id="UP000001399">
    <property type="component" value="Chromosome"/>
</dbReference>
<dbReference type="KEGG" id="rva:Rvan_0238"/>
<proteinExistence type="predicted"/>
<dbReference type="HOGENOM" id="CLU_2571626_0_0_5"/>
<dbReference type="EMBL" id="CP002292">
    <property type="protein sequence ID" value="ADP69528.1"/>
    <property type="molecule type" value="Genomic_DNA"/>
</dbReference>
<sequence>MHDFVLHCLSDPMRCGENISQCLARIKDFIRVWKGVAPGRSNNFSDSATIYATILAQTLRGREKLKIWAKKAKFFHMLELL</sequence>
<name>E3I6G7_RHOVT</name>
<reference evidence="2" key="1">
    <citation type="journal article" date="2011" name="J. Bacteriol.">
        <title>Genome sequences of eight morphologically diverse alphaproteobacteria.</title>
        <authorList>
            <consortium name="US DOE Joint Genome Institute"/>
            <person name="Brown P.J."/>
            <person name="Kysela D.T."/>
            <person name="Buechlein A."/>
            <person name="Hemmerich C."/>
            <person name="Brun Y.V."/>
        </authorList>
    </citation>
    <scope>NUCLEOTIDE SEQUENCE [LARGE SCALE GENOMIC DNA]</scope>
    <source>
        <strain evidence="2">ATCC 17100 / ATH 3.1.1 / DSM 162 / LMG 4299</strain>
    </source>
</reference>
<dbReference type="AlphaFoldDB" id="E3I6G7"/>
<gene>
    <name evidence="1" type="ordered locus">Rvan_0238</name>
</gene>